<organism evidence="1 2">
    <name type="scientific">Candidatus Cryosericum septentrionale</name>
    <dbReference type="NCBI Taxonomy" id="2290913"/>
    <lineage>
        <taxon>Bacteria</taxon>
        <taxon>Pseudomonadati</taxon>
        <taxon>Caldisericota/Cryosericota group</taxon>
        <taxon>Candidatus Cryosericota</taxon>
        <taxon>Candidatus Cryosericia</taxon>
        <taxon>Candidatus Cryosericales</taxon>
        <taxon>Candidatus Cryosericaceae</taxon>
        <taxon>Candidatus Cryosericum</taxon>
    </lineage>
</organism>
<reference evidence="1 2" key="1">
    <citation type="submission" date="2018-09" db="EMBL/GenBank/DDBJ databases">
        <title>Discovery and Ecogenomic Context for Candidatus Cryosericales, a Global Caldiserica Order Active in Thawing Permafrost.</title>
        <authorList>
            <person name="Martinez M.A."/>
            <person name="Woodcroft B.J."/>
            <person name="Ignacio Espinoza J.C."/>
            <person name="Zayed A."/>
            <person name="Singleton C.M."/>
            <person name="Boyd J."/>
            <person name="Li Y.-F."/>
            <person name="Purvine S."/>
            <person name="Maughan H."/>
            <person name="Hodgkins S.B."/>
            <person name="Anderson D."/>
            <person name="Sederholm M."/>
            <person name="Temperton B."/>
            <person name="Saleska S.R."/>
            <person name="Tyson G.W."/>
            <person name="Rich V.I."/>
        </authorList>
    </citation>
    <scope>NUCLEOTIDE SEQUENCE [LARGE SCALE GENOMIC DNA]</scope>
    <source>
        <strain evidence="1 2">SMC1</strain>
    </source>
</reference>
<dbReference type="Pfam" id="PF11447">
    <property type="entry name" value="DUF3201"/>
    <property type="match status" value="1"/>
</dbReference>
<evidence type="ECO:0000313" key="2">
    <source>
        <dbReference type="Proteomes" id="UP000266113"/>
    </source>
</evidence>
<protein>
    <submittedName>
        <fullName evidence="1">Uncharacterized protein</fullName>
    </submittedName>
</protein>
<name>A0A398DV22_9BACT</name>
<accession>A0A398DV22</accession>
<dbReference type="Proteomes" id="UP000266113">
    <property type="component" value="Unassembled WGS sequence"/>
</dbReference>
<dbReference type="EMBL" id="QXIY01000041">
    <property type="protein sequence ID" value="RIE15948.1"/>
    <property type="molecule type" value="Genomic_DNA"/>
</dbReference>
<dbReference type="Gene3D" id="3.30.930.10">
    <property type="entry name" value="Bira Bifunctional Protein, Domain 2"/>
    <property type="match status" value="1"/>
</dbReference>
<dbReference type="AlphaFoldDB" id="A0A398DV22"/>
<gene>
    <name evidence="1" type="ORF">SMC1_09060</name>
</gene>
<proteinExistence type="predicted"/>
<dbReference type="InterPro" id="IPR024505">
    <property type="entry name" value="DUF3201"/>
</dbReference>
<sequence length="178" mass="19015">MDELTRLVHKRLVLLHVQASSCLEEIRASGLSAHLMSVDGNPFPGADGWTRAPYPMPVIDVKGKGSIGFDPAGAFFVFAVPTTEAQPASIDALSDCFENTALLGAVSLRDYQLGRNRAVQSVAAAARDGEPALLVIVRFGLETEGLLRLFEQAALIMAGQLPTLLSPPELKRLDTSTT</sequence>
<evidence type="ECO:0000313" key="1">
    <source>
        <dbReference type="EMBL" id="RIE15948.1"/>
    </source>
</evidence>
<comment type="caution">
    <text evidence="1">The sequence shown here is derived from an EMBL/GenBank/DDBJ whole genome shotgun (WGS) entry which is preliminary data.</text>
</comment>
<dbReference type="InterPro" id="IPR045864">
    <property type="entry name" value="aa-tRNA-synth_II/BPL/LPL"/>
</dbReference>
<dbReference type="SUPFAM" id="SSF142913">
    <property type="entry name" value="YktB/PF0168-like"/>
    <property type="match status" value="1"/>
</dbReference>
<keyword evidence="2" id="KW-1185">Reference proteome</keyword>
<dbReference type="RefSeq" id="WP_119086452.1">
    <property type="nucleotide sequence ID" value="NZ_QXIY01000041.1"/>
</dbReference>